<keyword evidence="2" id="KW-1185">Reference proteome</keyword>
<accession>A0A1X9LWR7</accession>
<proteinExistence type="predicted"/>
<reference evidence="1 2" key="1">
    <citation type="submission" date="2017-04" db="EMBL/GenBank/DDBJ databases">
        <authorList>
            <person name="Afonso C.L."/>
            <person name="Miller P.J."/>
            <person name="Scott M.A."/>
            <person name="Spackman E."/>
            <person name="Goraichik I."/>
            <person name="Dimitrov K.M."/>
            <person name="Suarez D.L."/>
            <person name="Swayne D.E."/>
        </authorList>
    </citation>
    <scope>NUCLEOTIDE SEQUENCE [LARGE SCALE GENOMIC DNA]</scope>
    <source>
        <strain evidence="2">XA(T)</strain>
    </source>
</reference>
<dbReference type="Proteomes" id="UP000192775">
    <property type="component" value="Chromosome"/>
</dbReference>
<dbReference type="RefSeq" id="WP_085020628.1">
    <property type="nucleotide sequence ID" value="NZ_BMHD01000001.1"/>
</dbReference>
<dbReference type="KEGG" id="cphy:B5808_15655"/>
<evidence type="ECO:0000313" key="2">
    <source>
        <dbReference type="Proteomes" id="UP000192775"/>
    </source>
</evidence>
<gene>
    <name evidence="1" type="ORF">B5808_15655</name>
</gene>
<dbReference type="EMBL" id="CP020715">
    <property type="protein sequence ID" value="ARJ06490.1"/>
    <property type="molecule type" value="Genomic_DNA"/>
</dbReference>
<dbReference type="AlphaFoldDB" id="A0A1X9LWR7"/>
<sequence>MFYLARGIDEQSYIVLDADLRETAWRIECDRTGLWHIEHADSLGVSEILHDAGSFPNPEEAVSALARILGR</sequence>
<protein>
    <submittedName>
        <fullName evidence="1">Uncharacterized protein</fullName>
    </submittedName>
</protein>
<organism evidence="1 2">
    <name type="scientific">Cnuibacter physcomitrellae</name>
    <dbReference type="NCBI Taxonomy" id="1619308"/>
    <lineage>
        <taxon>Bacteria</taxon>
        <taxon>Bacillati</taxon>
        <taxon>Actinomycetota</taxon>
        <taxon>Actinomycetes</taxon>
        <taxon>Micrococcales</taxon>
        <taxon>Microbacteriaceae</taxon>
        <taxon>Cnuibacter</taxon>
    </lineage>
</organism>
<name>A0A1X9LWR7_9MICO</name>
<evidence type="ECO:0000313" key="1">
    <source>
        <dbReference type="EMBL" id="ARJ06490.1"/>
    </source>
</evidence>